<feature type="compositionally biased region" description="Polar residues" evidence="1">
    <location>
        <begin position="1"/>
        <end position="17"/>
    </location>
</feature>
<dbReference type="AlphaFoldDB" id="A0A8S2ZVD9"/>
<dbReference type="Proteomes" id="UP000681722">
    <property type="component" value="Unassembled WGS sequence"/>
</dbReference>
<evidence type="ECO:0000313" key="3">
    <source>
        <dbReference type="Proteomes" id="UP000681722"/>
    </source>
</evidence>
<comment type="caution">
    <text evidence="2">The sequence shown here is derived from an EMBL/GenBank/DDBJ whole genome shotgun (WGS) entry which is preliminary data.</text>
</comment>
<feature type="compositionally biased region" description="Basic and acidic residues" evidence="1">
    <location>
        <begin position="22"/>
        <end position="33"/>
    </location>
</feature>
<organism evidence="2 3">
    <name type="scientific">Didymodactylos carnosus</name>
    <dbReference type="NCBI Taxonomy" id="1234261"/>
    <lineage>
        <taxon>Eukaryota</taxon>
        <taxon>Metazoa</taxon>
        <taxon>Spiralia</taxon>
        <taxon>Gnathifera</taxon>
        <taxon>Rotifera</taxon>
        <taxon>Eurotatoria</taxon>
        <taxon>Bdelloidea</taxon>
        <taxon>Philodinida</taxon>
        <taxon>Philodinidae</taxon>
        <taxon>Didymodactylos</taxon>
    </lineage>
</organism>
<evidence type="ECO:0000256" key="1">
    <source>
        <dbReference type="SAM" id="MobiDB-lite"/>
    </source>
</evidence>
<feature type="non-terminal residue" evidence="2">
    <location>
        <position position="1"/>
    </location>
</feature>
<dbReference type="EMBL" id="CAJOBC010147609">
    <property type="protein sequence ID" value="CAF4664979.1"/>
    <property type="molecule type" value="Genomic_DNA"/>
</dbReference>
<evidence type="ECO:0000313" key="2">
    <source>
        <dbReference type="EMBL" id="CAF4664979.1"/>
    </source>
</evidence>
<gene>
    <name evidence="2" type="ORF">SRO942_LOCUS50732</name>
</gene>
<reference evidence="2" key="1">
    <citation type="submission" date="2021-02" db="EMBL/GenBank/DDBJ databases">
        <authorList>
            <person name="Nowell W R."/>
        </authorList>
    </citation>
    <scope>NUCLEOTIDE SEQUENCE</scope>
</reference>
<feature type="non-terminal residue" evidence="2">
    <location>
        <position position="136"/>
    </location>
</feature>
<protein>
    <submittedName>
        <fullName evidence="2">Uncharacterized protein</fullName>
    </submittedName>
</protein>
<feature type="region of interest" description="Disordered" evidence="1">
    <location>
        <begin position="1"/>
        <end position="64"/>
    </location>
</feature>
<accession>A0A8S2ZVD9</accession>
<sequence length="136" mass="14771">QQRKQNPSQQPLSSITLTAAVDHSENSRQKSSTEHPPPLTNIDSITLLRQENSTTNPDPSTIFSTETSVDDIQLNYEEISAVDIPLSEPVSESEGAPTALLTPDPVVSQPTLLTNFPLSFATSLPQIPNDILQKLP</sequence>
<proteinExistence type="predicted"/>
<feature type="compositionally biased region" description="Polar residues" evidence="1">
    <location>
        <begin position="41"/>
        <end position="64"/>
    </location>
</feature>
<name>A0A8S2ZVD9_9BILA</name>